<keyword evidence="2" id="KW-1185">Reference proteome</keyword>
<dbReference type="InterPro" id="IPR027417">
    <property type="entry name" value="P-loop_NTPase"/>
</dbReference>
<name>A0A8H5CYP5_9AGAR</name>
<protein>
    <submittedName>
        <fullName evidence="1">Uncharacterized protein</fullName>
    </submittedName>
</protein>
<dbReference type="EMBL" id="JAACJM010000074">
    <property type="protein sequence ID" value="KAF5350421.1"/>
    <property type="molecule type" value="Genomic_DNA"/>
</dbReference>
<dbReference type="AlphaFoldDB" id="A0A8H5CYP5"/>
<reference evidence="1 2" key="1">
    <citation type="journal article" date="2020" name="ISME J.">
        <title>Uncovering the hidden diversity of litter-decomposition mechanisms in mushroom-forming fungi.</title>
        <authorList>
            <person name="Floudas D."/>
            <person name="Bentzer J."/>
            <person name="Ahren D."/>
            <person name="Johansson T."/>
            <person name="Persson P."/>
            <person name="Tunlid A."/>
        </authorList>
    </citation>
    <scope>NUCLEOTIDE SEQUENCE [LARGE SCALE GENOMIC DNA]</scope>
    <source>
        <strain evidence="1 2">CBS 291.85</strain>
    </source>
</reference>
<evidence type="ECO:0000313" key="2">
    <source>
        <dbReference type="Proteomes" id="UP000559256"/>
    </source>
</evidence>
<dbReference type="Proteomes" id="UP000559256">
    <property type="component" value="Unassembled WGS sequence"/>
</dbReference>
<evidence type="ECO:0000313" key="1">
    <source>
        <dbReference type="EMBL" id="KAF5350421.1"/>
    </source>
</evidence>
<comment type="caution">
    <text evidence="1">The sequence shown here is derived from an EMBL/GenBank/DDBJ whole genome shotgun (WGS) entry which is preliminary data.</text>
</comment>
<proteinExistence type="predicted"/>
<organism evidence="1 2">
    <name type="scientific">Tetrapyrgos nigripes</name>
    <dbReference type="NCBI Taxonomy" id="182062"/>
    <lineage>
        <taxon>Eukaryota</taxon>
        <taxon>Fungi</taxon>
        <taxon>Dikarya</taxon>
        <taxon>Basidiomycota</taxon>
        <taxon>Agaricomycotina</taxon>
        <taxon>Agaricomycetes</taxon>
        <taxon>Agaricomycetidae</taxon>
        <taxon>Agaricales</taxon>
        <taxon>Marasmiineae</taxon>
        <taxon>Marasmiaceae</taxon>
        <taxon>Tetrapyrgos</taxon>
    </lineage>
</organism>
<accession>A0A8H5CYP5</accession>
<dbReference type="SUPFAM" id="SSF52540">
    <property type="entry name" value="P-loop containing nucleoside triphosphate hydrolases"/>
    <property type="match status" value="1"/>
</dbReference>
<dbReference type="OrthoDB" id="432234at2759"/>
<sequence>MEPQVSCATSKTDIDSNGFTYATAALVEFPDSTLKIPGLPKKHFPILPQKFSFTTMLLDEQGNPLKVKCYRQQLPFQPAFAVTGHSAQGQTMLIVICTLRDTGSAAYVAASRARTRHGLFILEEITLKDLNEPKISYELQRECARLDDLEHNTLVQWEFINDKFHTVSDIEGESDLKPIHYYFDEPSNSTNVIPTKCKAQSMQSKPKKICSPKPTPRIDPPTFPPSHTTGISPIPTPITPTTSIPFFAGGCSWDSNNWSCAYDSALTVLTSTFLQLSVDLRAQWANVNQYAVSLISHFHRAFLTTSPIEWDHTLLDPIRDHLRDLFFQY</sequence>
<gene>
    <name evidence="1" type="ORF">D9758_012447</name>
</gene>